<accession>A0A9N9L9B1</accession>
<organism evidence="9 10">
    <name type="scientific">Hymenoscyphus fraxineus</name>
    <dbReference type="NCBI Taxonomy" id="746836"/>
    <lineage>
        <taxon>Eukaryota</taxon>
        <taxon>Fungi</taxon>
        <taxon>Dikarya</taxon>
        <taxon>Ascomycota</taxon>
        <taxon>Pezizomycotina</taxon>
        <taxon>Leotiomycetes</taxon>
        <taxon>Helotiales</taxon>
        <taxon>Helotiaceae</taxon>
        <taxon>Hymenoscyphus</taxon>
    </lineage>
</organism>
<dbReference type="InterPro" id="IPR045263">
    <property type="entry name" value="GLUT"/>
</dbReference>
<dbReference type="PROSITE" id="PS00217">
    <property type="entry name" value="SUGAR_TRANSPORT_2"/>
    <property type="match status" value="1"/>
</dbReference>
<evidence type="ECO:0000313" key="9">
    <source>
        <dbReference type="EMBL" id="CAG8959897.1"/>
    </source>
</evidence>
<dbReference type="InterPro" id="IPR005828">
    <property type="entry name" value="MFS_sugar_transport-like"/>
</dbReference>
<evidence type="ECO:0000256" key="4">
    <source>
        <dbReference type="ARBA" id="ARBA00022692"/>
    </source>
</evidence>
<comment type="similarity">
    <text evidence="2">Belongs to the major facilitator superfamily. Sugar transporter (TC 2.A.1.1) family.</text>
</comment>
<dbReference type="Pfam" id="PF00083">
    <property type="entry name" value="Sugar_tr"/>
    <property type="match status" value="1"/>
</dbReference>
<feature type="transmembrane region" description="Helical" evidence="7">
    <location>
        <begin position="131"/>
        <end position="151"/>
    </location>
</feature>
<dbReference type="AlphaFoldDB" id="A0A9N9L9B1"/>
<comment type="subcellular location">
    <subcellularLocation>
        <location evidence="1">Membrane</location>
        <topology evidence="1">Multi-pass membrane protein</topology>
    </subcellularLocation>
</comment>
<evidence type="ECO:0000256" key="5">
    <source>
        <dbReference type="ARBA" id="ARBA00022989"/>
    </source>
</evidence>
<dbReference type="EMBL" id="CAJVRL010000093">
    <property type="protein sequence ID" value="CAG8959897.1"/>
    <property type="molecule type" value="Genomic_DNA"/>
</dbReference>
<comment type="caution">
    <text evidence="9">The sequence shown here is derived from an EMBL/GenBank/DDBJ whole genome shotgun (WGS) entry which is preliminary data.</text>
</comment>
<dbReference type="InterPro" id="IPR020846">
    <property type="entry name" value="MFS_dom"/>
</dbReference>
<keyword evidence="5 7" id="KW-1133">Transmembrane helix</keyword>
<keyword evidence="4 7" id="KW-0812">Transmembrane</keyword>
<feature type="transmembrane region" description="Helical" evidence="7">
    <location>
        <begin position="390"/>
        <end position="410"/>
    </location>
</feature>
<dbReference type="InterPro" id="IPR005829">
    <property type="entry name" value="Sugar_transporter_CS"/>
</dbReference>
<evidence type="ECO:0000256" key="3">
    <source>
        <dbReference type="ARBA" id="ARBA00022448"/>
    </source>
</evidence>
<keyword evidence="3" id="KW-0813">Transport</keyword>
<feature type="transmembrane region" description="Helical" evidence="7">
    <location>
        <begin position="336"/>
        <end position="357"/>
    </location>
</feature>
<feature type="transmembrane region" description="Helical" evidence="7">
    <location>
        <begin position="300"/>
        <end position="324"/>
    </location>
</feature>
<reference evidence="9" key="1">
    <citation type="submission" date="2021-07" db="EMBL/GenBank/DDBJ databases">
        <authorList>
            <person name="Durling M."/>
        </authorList>
    </citation>
    <scope>NUCLEOTIDE SEQUENCE</scope>
</reference>
<dbReference type="InterPro" id="IPR003663">
    <property type="entry name" value="Sugar/inositol_transpt"/>
</dbReference>
<dbReference type="PROSITE" id="PS50850">
    <property type="entry name" value="MFS"/>
    <property type="match status" value="1"/>
</dbReference>
<dbReference type="PANTHER" id="PTHR23503:SF8">
    <property type="entry name" value="FACILITATED GLUCOSE TRANSPORTER PROTEIN 1"/>
    <property type="match status" value="1"/>
</dbReference>
<dbReference type="GO" id="GO:0015149">
    <property type="term" value="F:hexose transmembrane transporter activity"/>
    <property type="evidence" value="ECO:0007669"/>
    <property type="project" value="TreeGrafter"/>
</dbReference>
<dbReference type="Gene3D" id="1.20.1250.20">
    <property type="entry name" value="MFS general substrate transporter like domains"/>
    <property type="match status" value="1"/>
</dbReference>
<gene>
    <name evidence="9" type="ORF">HYFRA_00013169</name>
</gene>
<proteinExistence type="inferred from homology"/>
<name>A0A9N9L9B1_9HELO</name>
<evidence type="ECO:0000256" key="2">
    <source>
        <dbReference type="ARBA" id="ARBA00010992"/>
    </source>
</evidence>
<feature type="transmembrane region" description="Helical" evidence="7">
    <location>
        <begin position="12"/>
        <end position="33"/>
    </location>
</feature>
<feature type="transmembrane region" description="Helical" evidence="7">
    <location>
        <begin position="364"/>
        <end position="384"/>
    </location>
</feature>
<dbReference type="InterPro" id="IPR036259">
    <property type="entry name" value="MFS_trans_sf"/>
</dbReference>
<feature type="transmembrane region" description="Helical" evidence="7">
    <location>
        <begin position="430"/>
        <end position="449"/>
    </location>
</feature>
<evidence type="ECO:0000256" key="1">
    <source>
        <dbReference type="ARBA" id="ARBA00004141"/>
    </source>
</evidence>
<dbReference type="GO" id="GO:0016020">
    <property type="term" value="C:membrane"/>
    <property type="evidence" value="ECO:0007669"/>
    <property type="project" value="UniProtKB-SubCell"/>
</dbReference>
<feature type="transmembrane region" description="Helical" evidence="7">
    <location>
        <begin position="461"/>
        <end position="482"/>
    </location>
</feature>
<dbReference type="SUPFAM" id="SSF103473">
    <property type="entry name" value="MFS general substrate transporter"/>
    <property type="match status" value="1"/>
</dbReference>
<sequence>MASTGLRQCIRDVTAYLVFLIFVSTLGPLQFGFHLSELNAPQDVITCANKAAAEKVASSVNTNLPQCIPMNEAQFAALSSAYVVGGFVGALFAGPTSTGYGRLWAMRITSVFFILGSSLEALAGTVPIMSIGRFLSGVGGGASTVIVPLYISEVAPPKERGLFGSMTQVTINIGILITQTLGFFLSKGSLWRMILAAGSGLGLLQLLGLFFVPESPAWLATHNQTSKAMSTLQRIRGSRTSIAEEIQHWDTAEINKSNPEQESLIQEDPITPSRLSPPPKASIAPIGFFAIIVDPHYRSAIIAVLGIMFAQQLCGINSVMMYSVSLLKGVVSMSSSALTILISLINLFTTVACAPLADKIGRKACLLLSIFGMGTSSLLLAISLRMEIKFLSAVSVLLFVAFFATGLGPVPFMMASELVGQEAVGATQSWALAGNYAATFLVAQFFPIVNTWLNTWLGGKGWVYFGFTGLAALSFLFVVGFVPETRGKKDADEVWGRERRVD</sequence>
<dbReference type="PRINTS" id="PR00171">
    <property type="entry name" value="SUGRTRNSPORT"/>
</dbReference>
<feature type="transmembrane region" description="Helical" evidence="7">
    <location>
        <begin position="104"/>
        <end position="125"/>
    </location>
</feature>
<dbReference type="OrthoDB" id="4540492at2759"/>
<evidence type="ECO:0000313" key="10">
    <source>
        <dbReference type="Proteomes" id="UP000696280"/>
    </source>
</evidence>
<dbReference type="Proteomes" id="UP000696280">
    <property type="component" value="Unassembled WGS sequence"/>
</dbReference>
<keyword evidence="10" id="KW-1185">Reference proteome</keyword>
<feature type="transmembrane region" description="Helical" evidence="7">
    <location>
        <begin position="190"/>
        <end position="212"/>
    </location>
</feature>
<feature type="transmembrane region" description="Helical" evidence="7">
    <location>
        <begin position="163"/>
        <end position="184"/>
    </location>
</feature>
<dbReference type="PANTHER" id="PTHR23503">
    <property type="entry name" value="SOLUTE CARRIER FAMILY 2"/>
    <property type="match status" value="1"/>
</dbReference>
<evidence type="ECO:0000259" key="8">
    <source>
        <dbReference type="PROSITE" id="PS50850"/>
    </source>
</evidence>
<feature type="transmembrane region" description="Helical" evidence="7">
    <location>
        <begin position="73"/>
        <end position="92"/>
    </location>
</feature>
<feature type="domain" description="Major facilitator superfamily (MFS) profile" evidence="8">
    <location>
        <begin position="20"/>
        <end position="486"/>
    </location>
</feature>
<keyword evidence="6 7" id="KW-0472">Membrane</keyword>
<protein>
    <recommendedName>
        <fullName evidence="8">Major facilitator superfamily (MFS) profile domain-containing protein</fullName>
    </recommendedName>
</protein>
<evidence type="ECO:0000256" key="7">
    <source>
        <dbReference type="SAM" id="Phobius"/>
    </source>
</evidence>
<evidence type="ECO:0000256" key="6">
    <source>
        <dbReference type="ARBA" id="ARBA00023136"/>
    </source>
</evidence>